<gene>
    <name evidence="1" type="ORF">IO99_05460</name>
</gene>
<sequence>MGLYFGAGDGRCPSSSKTVYAYYTRKQLVQMQQLMAAQDAAKAWAISKAAEKLAPVVASAIKQAGLTIGVNIATDSIISVFTSNSKTLANILMANSGSGFTLKLSLGCINKGLNGHYWAIRSLSKV</sequence>
<dbReference type="Proteomes" id="UP000028542">
    <property type="component" value="Unassembled WGS sequence"/>
</dbReference>
<reference evidence="1 2" key="1">
    <citation type="submission" date="2014-07" db="EMBL/GenBank/DDBJ databases">
        <title>Draft genome of Clostridium sulfidigenes 113A isolated from sediments associated with methane hydrate from Krishna Godavari basin.</title>
        <authorList>
            <person name="Honkalas V.S."/>
            <person name="Dabir A.P."/>
            <person name="Arora P."/>
            <person name="Dhakephalkar P.K."/>
        </authorList>
    </citation>
    <scope>NUCLEOTIDE SEQUENCE [LARGE SCALE GENOMIC DNA]</scope>
    <source>
        <strain evidence="1 2">113A</strain>
    </source>
</reference>
<dbReference type="RefSeq" id="WP_035131067.1">
    <property type="nucleotide sequence ID" value="NZ_JPMD01000011.1"/>
</dbReference>
<name>A0A084JEY8_9CLOT</name>
<dbReference type="AlphaFoldDB" id="A0A084JEY8"/>
<evidence type="ECO:0000313" key="2">
    <source>
        <dbReference type="Proteomes" id="UP000028542"/>
    </source>
</evidence>
<organism evidence="1 2">
    <name type="scientific">Clostridium sulfidigenes</name>
    <dbReference type="NCBI Taxonomy" id="318464"/>
    <lineage>
        <taxon>Bacteria</taxon>
        <taxon>Bacillati</taxon>
        <taxon>Bacillota</taxon>
        <taxon>Clostridia</taxon>
        <taxon>Eubacteriales</taxon>
        <taxon>Clostridiaceae</taxon>
        <taxon>Clostridium</taxon>
    </lineage>
</organism>
<comment type="caution">
    <text evidence="1">The sequence shown here is derived from an EMBL/GenBank/DDBJ whole genome shotgun (WGS) entry which is preliminary data.</text>
</comment>
<keyword evidence="2" id="KW-1185">Reference proteome</keyword>
<accession>A0A084JEY8</accession>
<protein>
    <submittedName>
        <fullName evidence="1">Uncharacterized protein</fullName>
    </submittedName>
</protein>
<proteinExistence type="predicted"/>
<evidence type="ECO:0000313" key="1">
    <source>
        <dbReference type="EMBL" id="KEZ87522.1"/>
    </source>
</evidence>
<dbReference type="EMBL" id="JPMD01000011">
    <property type="protein sequence ID" value="KEZ87522.1"/>
    <property type="molecule type" value="Genomic_DNA"/>
</dbReference>